<dbReference type="GeneID" id="57976697"/>
<protein>
    <submittedName>
        <fullName evidence="1">Uncharacterized protein</fullName>
    </submittedName>
</protein>
<dbReference type="KEGG" id="ypa:YPA_1263"/>
<gene>
    <name evidence="1" type="ordered locus">YPA_1263</name>
</gene>
<dbReference type="HOGENOM" id="CLU_150111_0_0_6"/>
<reference evidence="1 2" key="1">
    <citation type="journal article" date="2006" name="J. Bacteriol.">
        <title>Complete genome sequence of Yersinia pestis strains Antiqua and Nepal516: evidence of gene reduction in an emerging pathogen.</title>
        <authorList>
            <person name="Chain P.S."/>
            <person name="Hu P."/>
            <person name="Malfatti S.A."/>
            <person name="Radnedge L."/>
            <person name="Larimer F."/>
            <person name="Vergez L.M."/>
            <person name="Worsham P."/>
            <person name="Chu M.C."/>
            <person name="Andersen G.L."/>
        </authorList>
    </citation>
    <scope>NUCLEOTIDE SEQUENCE [LARGE SCALE GENOMIC DNA]</scope>
    <source>
        <strain evidence="1 2">Antiqua</strain>
    </source>
</reference>
<dbReference type="AlphaFoldDB" id="A0A0E1NP23"/>
<sequence length="144" mass="16114">MSTKSFYFSRRADMRAEGVGAVHASFSLSINVTEDNVKEGKRMYLSASLVCNAAKAYGSGKIVPWCKIKNNIDNKKYVLESNGESFILRHDEVLIGSSSFLIPCKKNILPVLDIEAGYFLHTGYTRIIRPFPGSLTRQITLNKF</sequence>
<evidence type="ECO:0000313" key="1">
    <source>
        <dbReference type="EMBL" id="ABG13230.1"/>
    </source>
</evidence>
<dbReference type="RefSeq" id="WP_002215417.1">
    <property type="nucleotide sequence ID" value="NC_008150.1"/>
</dbReference>
<proteinExistence type="predicted"/>
<accession>A0A0E1NP23</accession>
<dbReference type="Proteomes" id="UP000001971">
    <property type="component" value="Chromosome"/>
</dbReference>
<dbReference type="PATRIC" id="fig|360102.15.peg.4360"/>
<dbReference type="EMBL" id="CP000308">
    <property type="protein sequence ID" value="ABG13230.1"/>
    <property type="molecule type" value="Genomic_DNA"/>
</dbReference>
<name>A0A0E1NP23_YERPA</name>
<evidence type="ECO:0000313" key="2">
    <source>
        <dbReference type="Proteomes" id="UP000001971"/>
    </source>
</evidence>
<organism evidence="1 2">
    <name type="scientific">Yersinia pestis bv. Antiqua (strain Antiqua)</name>
    <dbReference type="NCBI Taxonomy" id="360102"/>
    <lineage>
        <taxon>Bacteria</taxon>
        <taxon>Pseudomonadati</taxon>
        <taxon>Pseudomonadota</taxon>
        <taxon>Gammaproteobacteria</taxon>
        <taxon>Enterobacterales</taxon>
        <taxon>Yersiniaceae</taxon>
        <taxon>Yersinia</taxon>
    </lineage>
</organism>